<dbReference type="STRING" id="28092.WM40_21025"/>
<gene>
    <name evidence="5" type="ORF">WM40_21025</name>
</gene>
<accession>A0A0F5JVA7</accession>
<dbReference type="PANTHER" id="PTHR30154:SF46">
    <property type="entry name" value="TRANSCRIPTIONAL REGULATORY PROTEIN"/>
    <property type="match status" value="1"/>
</dbReference>
<keyword evidence="6" id="KW-1185">Reference proteome</keyword>
<proteinExistence type="predicted"/>
<evidence type="ECO:0000313" key="5">
    <source>
        <dbReference type="EMBL" id="KKB61801.1"/>
    </source>
</evidence>
<organism evidence="5 6">
    <name type="scientific">Robbsia andropogonis</name>
    <dbReference type="NCBI Taxonomy" id="28092"/>
    <lineage>
        <taxon>Bacteria</taxon>
        <taxon>Pseudomonadati</taxon>
        <taxon>Pseudomonadota</taxon>
        <taxon>Betaproteobacteria</taxon>
        <taxon>Burkholderiales</taxon>
        <taxon>Burkholderiaceae</taxon>
        <taxon>Robbsia</taxon>
    </lineage>
</organism>
<dbReference type="GO" id="GO:0043200">
    <property type="term" value="P:response to amino acid"/>
    <property type="evidence" value="ECO:0007669"/>
    <property type="project" value="TreeGrafter"/>
</dbReference>
<keyword evidence="3" id="KW-0804">Transcription</keyword>
<dbReference type="GO" id="GO:0043565">
    <property type="term" value="F:sequence-specific DNA binding"/>
    <property type="evidence" value="ECO:0007669"/>
    <property type="project" value="InterPro"/>
</dbReference>
<dbReference type="PANTHER" id="PTHR30154">
    <property type="entry name" value="LEUCINE-RESPONSIVE REGULATORY PROTEIN"/>
    <property type="match status" value="1"/>
</dbReference>
<evidence type="ECO:0000313" key="6">
    <source>
        <dbReference type="Proteomes" id="UP000033618"/>
    </source>
</evidence>
<evidence type="ECO:0000256" key="1">
    <source>
        <dbReference type="ARBA" id="ARBA00023015"/>
    </source>
</evidence>
<dbReference type="Gene3D" id="1.10.10.10">
    <property type="entry name" value="Winged helix-like DNA-binding domain superfamily/Winged helix DNA-binding domain"/>
    <property type="match status" value="1"/>
</dbReference>
<dbReference type="AlphaFoldDB" id="A0A0F5JVA7"/>
<keyword evidence="1" id="KW-0805">Transcription regulation</keyword>
<name>A0A0F5JVA7_9BURK</name>
<reference evidence="5 6" key="1">
    <citation type="submission" date="2015-03" db="EMBL/GenBank/DDBJ databases">
        <title>Draft Genome Sequence of Burkholderia andropogonis type strain ICMP2807, isolated from Sorghum bicolor.</title>
        <authorList>
            <person name="Lopes-Santos L."/>
            <person name="Castro D.B."/>
            <person name="Ottoboni L.M."/>
            <person name="Park D."/>
            <person name="Weirc B.S."/>
            <person name="Destefano S.A."/>
        </authorList>
    </citation>
    <scope>NUCLEOTIDE SEQUENCE [LARGE SCALE GENOMIC DNA]</scope>
    <source>
        <strain evidence="5 6">ICMP2807</strain>
    </source>
</reference>
<dbReference type="EMBL" id="LAQU01000031">
    <property type="protein sequence ID" value="KKB61801.1"/>
    <property type="molecule type" value="Genomic_DNA"/>
</dbReference>
<evidence type="ECO:0000256" key="3">
    <source>
        <dbReference type="ARBA" id="ARBA00023163"/>
    </source>
</evidence>
<dbReference type="InterPro" id="IPR036388">
    <property type="entry name" value="WH-like_DNA-bd_sf"/>
</dbReference>
<dbReference type="InterPro" id="IPR000485">
    <property type="entry name" value="AsnC-type_HTH_dom"/>
</dbReference>
<dbReference type="PROSITE" id="PS50956">
    <property type="entry name" value="HTH_ASNC_2"/>
    <property type="match status" value="1"/>
</dbReference>
<feature type="domain" description="HTH asnC-type" evidence="4">
    <location>
        <begin position="6"/>
        <end position="67"/>
    </location>
</feature>
<dbReference type="RefSeq" id="WP_024905306.1">
    <property type="nucleotide sequence ID" value="NZ_CADFGU010000012.1"/>
</dbReference>
<dbReference type="InterPro" id="IPR019887">
    <property type="entry name" value="Tscrpt_reg_AsnC/Lrp_C"/>
</dbReference>
<dbReference type="Proteomes" id="UP000033618">
    <property type="component" value="Unassembled WGS sequence"/>
</dbReference>
<dbReference type="Pfam" id="PF01037">
    <property type="entry name" value="AsnC_trans_reg"/>
    <property type="match status" value="1"/>
</dbReference>
<dbReference type="SUPFAM" id="SSF54909">
    <property type="entry name" value="Dimeric alpha+beta barrel"/>
    <property type="match status" value="1"/>
</dbReference>
<dbReference type="Pfam" id="PF13412">
    <property type="entry name" value="HTH_24"/>
    <property type="match status" value="1"/>
</dbReference>
<dbReference type="SMART" id="SM00344">
    <property type="entry name" value="HTH_ASNC"/>
    <property type="match status" value="1"/>
</dbReference>
<evidence type="ECO:0000256" key="2">
    <source>
        <dbReference type="ARBA" id="ARBA00023125"/>
    </source>
</evidence>
<sequence length="166" mass="18206">MQSLLLDAVDIHILDVLQRHGRISNLDLADRVSLSASACLRRTKLLEERGIIGSYQAHLSTEALGLTLEAFVHVSMRNDVPNWHETFTAAIEGWPEIVSAYVITGDSHYLLRVVAPDLKHFSAFILNKLYKAPGVMDIRSNIVLQAVKDTPGAPVGLIRLANTAVG</sequence>
<dbReference type="Gene3D" id="3.30.70.920">
    <property type="match status" value="1"/>
</dbReference>
<dbReference type="InterPro" id="IPR011008">
    <property type="entry name" value="Dimeric_a/b-barrel"/>
</dbReference>
<dbReference type="GO" id="GO:0005829">
    <property type="term" value="C:cytosol"/>
    <property type="evidence" value="ECO:0007669"/>
    <property type="project" value="TreeGrafter"/>
</dbReference>
<dbReference type="InterPro" id="IPR036390">
    <property type="entry name" value="WH_DNA-bd_sf"/>
</dbReference>
<dbReference type="PRINTS" id="PR00033">
    <property type="entry name" value="HTHASNC"/>
</dbReference>
<comment type="caution">
    <text evidence="5">The sequence shown here is derived from an EMBL/GenBank/DDBJ whole genome shotgun (WGS) entry which is preliminary data.</text>
</comment>
<keyword evidence="2" id="KW-0238">DNA-binding</keyword>
<dbReference type="PATRIC" id="fig|28092.6.peg.4948"/>
<evidence type="ECO:0000259" key="4">
    <source>
        <dbReference type="PROSITE" id="PS50956"/>
    </source>
</evidence>
<dbReference type="SUPFAM" id="SSF46785">
    <property type="entry name" value="Winged helix' DNA-binding domain"/>
    <property type="match status" value="1"/>
</dbReference>
<dbReference type="InterPro" id="IPR019888">
    <property type="entry name" value="Tscrpt_reg_AsnC-like"/>
</dbReference>
<protein>
    <submittedName>
        <fullName evidence="5">AsnC family transcriptional regulator</fullName>
    </submittedName>
</protein>
<dbReference type="OrthoDB" id="8526125at2"/>